<evidence type="ECO:0000313" key="2">
    <source>
        <dbReference type="Proteomes" id="UP000308197"/>
    </source>
</evidence>
<keyword evidence="2" id="KW-1185">Reference proteome</keyword>
<proteinExistence type="predicted"/>
<sequence>MSKIYAKYNSGTPKDFKEKQSKETRCISIPFEDARIGCVVYSMTKLDLLDFKDPEAKMGESGFSTSLFNTQKGKPIMRLNVILSKSGQSMRLAYLAGFDKEVKLRPGRLPEFLDPNFWLAISPAAQEDHMRPRLPDPSVTQHDPAVAQWVSLRRTRILEADAGEELLLAPHLFFCEQAREEIKAAIHEYV</sequence>
<evidence type="ECO:0000313" key="1">
    <source>
        <dbReference type="EMBL" id="TFK78777.1"/>
    </source>
</evidence>
<dbReference type="InParanoid" id="A0A5C3NQB1"/>
<accession>A0A5C3NQB1</accession>
<dbReference type="Proteomes" id="UP000308197">
    <property type="component" value="Unassembled WGS sequence"/>
</dbReference>
<dbReference type="EMBL" id="ML212333">
    <property type="protein sequence ID" value="TFK78777.1"/>
    <property type="molecule type" value="Genomic_DNA"/>
</dbReference>
<organism evidence="1 2">
    <name type="scientific">Polyporus arcularius HHB13444</name>
    <dbReference type="NCBI Taxonomy" id="1314778"/>
    <lineage>
        <taxon>Eukaryota</taxon>
        <taxon>Fungi</taxon>
        <taxon>Dikarya</taxon>
        <taxon>Basidiomycota</taxon>
        <taxon>Agaricomycotina</taxon>
        <taxon>Agaricomycetes</taxon>
        <taxon>Polyporales</taxon>
        <taxon>Polyporaceae</taxon>
        <taxon>Polyporus</taxon>
    </lineage>
</organism>
<reference evidence="1 2" key="1">
    <citation type="journal article" date="2019" name="Nat. Ecol. Evol.">
        <title>Megaphylogeny resolves global patterns of mushroom evolution.</title>
        <authorList>
            <person name="Varga T."/>
            <person name="Krizsan K."/>
            <person name="Foldi C."/>
            <person name="Dima B."/>
            <person name="Sanchez-Garcia M."/>
            <person name="Sanchez-Ramirez S."/>
            <person name="Szollosi G.J."/>
            <person name="Szarkandi J.G."/>
            <person name="Papp V."/>
            <person name="Albert L."/>
            <person name="Andreopoulos W."/>
            <person name="Angelini C."/>
            <person name="Antonin V."/>
            <person name="Barry K.W."/>
            <person name="Bougher N.L."/>
            <person name="Buchanan P."/>
            <person name="Buyck B."/>
            <person name="Bense V."/>
            <person name="Catcheside P."/>
            <person name="Chovatia M."/>
            <person name="Cooper J."/>
            <person name="Damon W."/>
            <person name="Desjardin D."/>
            <person name="Finy P."/>
            <person name="Geml J."/>
            <person name="Haridas S."/>
            <person name="Hughes K."/>
            <person name="Justo A."/>
            <person name="Karasinski D."/>
            <person name="Kautmanova I."/>
            <person name="Kiss B."/>
            <person name="Kocsube S."/>
            <person name="Kotiranta H."/>
            <person name="LaButti K.M."/>
            <person name="Lechner B.E."/>
            <person name="Liimatainen K."/>
            <person name="Lipzen A."/>
            <person name="Lukacs Z."/>
            <person name="Mihaltcheva S."/>
            <person name="Morgado L.N."/>
            <person name="Niskanen T."/>
            <person name="Noordeloos M.E."/>
            <person name="Ohm R.A."/>
            <person name="Ortiz-Santana B."/>
            <person name="Ovrebo C."/>
            <person name="Racz N."/>
            <person name="Riley R."/>
            <person name="Savchenko A."/>
            <person name="Shiryaev A."/>
            <person name="Soop K."/>
            <person name="Spirin V."/>
            <person name="Szebenyi C."/>
            <person name="Tomsovsky M."/>
            <person name="Tulloss R.E."/>
            <person name="Uehling J."/>
            <person name="Grigoriev I.V."/>
            <person name="Vagvolgyi C."/>
            <person name="Papp T."/>
            <person name="Martin F.M."/>
            <person name="Miettinen O."/>
            <person name="Hibbett D.S."/>
            <person name="Nagy L.G."/>
        </authorList>
    </citation>
    <scope>NUCLEOTIDE SEQUENCE [LARGE SCALE GENOMIC DNA]</scope>
    <source>
        <strain evidence="1 2">HHB13444</strain>
    </source>
</reference>
<name>A0A5C3NQB1_9APHY</name>
<dbReference type="AlphaFoldDB" id="A0A5C3NQB1"/>
<protein>
    <submittedName>
        <fullName evidence="1">Uncharacterized protein</fullName>
    </submittedName>
</protein>
<gene>
    <name evidence="1" type="ORF">K466DRAFT_606674</name>
</gene>